<feature type="region of interest" description="Disordered" evidence="1">
    <location>
        <begin position="310"/>
        <end position="412"/>
    </location>
</feature>
<dbReference type="PANTHER" id="PTHR31723">
    <property type="entry name" value="PATHOGENESIS-RELATED FAMILY PROTEIN"/>
    <property type="match status" value="1"/>
</dbReference>
<gene>
    <name evidence="2" type="ORF">LTR77_000413</name>
</gene>
<dbReference type="AlphaFoldDB" id="A0AAV9PN95"/>
<protein>
    <recommendedName>
        <fullName evidence="4">Pathogen-related protein</fullName>
    </recommendedName>
</protein>
<dbReference type="InterPro" id="IPR053218">
    <property type="entry name" value="Pathogen-related_defense"/>
</dbReference>
<feature type="compositionally biased region" description="Basic and acidic residues" evidence="1">
    <location>
        <begin position="583"/>
        <end position="597"/>
    </location>
</feature>
<feature type="compositionally biased region" description="Basic and acidic residues" evidence="1">
    <location>
        <begin position="545"/>
        <end position="562"/>
    </location>
</feature>
<feature type="region of interest" description="Disordered" evidence="1">
    <location>
        <begin position="480"/>
        <end position="499"/>
    </location>
</feature>
<proteinExistence type="predicted"/>
<feature type="region of interest" description="Disordered" evidence="1">
    <location>
        <begin position="230"/>
        <end position="269"/>
    </location>
</feature>
<dbReference type="InterPro" id="IPR032710">
    <property type="entry name" value="NTF2-like_dom_sf"/>
</dbReference>
<dbReference type="GeneID" id="89921764"/>
<evidence type="ECO:0000256" key="1">
    <source>
        <dbReference type="SAM" id="MobiDB-lite"/>
    </source>
</evidence>
<reference evidence="2 3" key="1">
    <citation type="submission" date="2023-08" db="EMBL/GenBank/DDBJ databases">
        <title>Black Yeasts Isolated from many extreme environments.</title>
        <authorList>
            <person name="Coleine C."/>
            <person name="Stajich J.E."/>
            <person name="Selbmann L."/>
        </authorList>
    </citation>
    <scope>NUCLEOTIDE SEQUENCE [LARGE SCALE GENOMIC DNA]</scope>
    <source>
        <strain evidence="2 3">CCFEE 5935</strain>
    </source>
</reference>
<feature type="compositionally biased region" description="Low complexity" evidence="1">
    <location>
        <begin position="320"/>
        <end position="336"/>
    </location>
</feature>
<dbReference type="Gene3D" id="3.10.450.50">
    <property type="match status" value="1"/>
</dbReference>
<feature type="compositionally biased region" description="Basic and acidic residues" evidence="1">
    <location>
        <begin position="232"/>
        <end position="242"/>
    </location>
</feature>
<comment type="caution">
    <text evidence="2">The sequence shown here is derived from an EMBL/GenBank/DDBJ whole genome shotgun (WGS) entry which is preliminary data.</text>
</comment>
<feature type="compositionally biased region" description="Polar residues" evidence="1">
    <location>
        <begin position="355"/>
        <end position="365"/>
    </location>
</feature>
<keyword evidence="3" id="KW-1185">Reference proteome</keyword>
<evidence type="ECO:0008006" key="4">
    <source>
        <dbReference type="Google" id="ProtNLM"/>
    </source>
</evidence>
<feature type="region of interest" description="Disordered" evidence="1">
    <location>
        <begin position="545"/>
        <end position="597"/>
    </location>
</feature>
<dbReference type="PANTHER" id="PTHR31723:SF10">
    <property type="entry name" value="PATHOGEN-RELATED PROTEIN"/>
    <property type="match status" value="1"/>
</dbReference>
<accession>A0AAV9PN95</accession>
<evidence type="ECO:0000313" key="2">
    <source>
        <dbReference type="EMBL" id="KAK5175276.1"/>
    </source>
</evidence>
<dbReference type="RefSeq" id="XP_064663914.1">
    <property type="nucleotide sequence ID" value="XM_064797680.1"/>
</dbReference>
<dbReference type="SUPFAM" id="SSF54427">
    <property type="entry name" value="NTF2-like"/>
    <property type="match status" value="1"/>
</dbReference>
<organism evidence="2 3">
    <name type="scientific">Saxophila tyrrhenica</name>
    <dbReference type="NCBI Taxonomy" id="1690608"/>
    <lineage>
        <taxon>Eukaryota</taxon>
        <taxon>Fungi</taxon>
        <taxon>Dikarya</taxon>
        <taxon>Ascomycota</taxon>
        <taxon>Pezizomycotina</taxon>
        <taxon>Dothideomycetes</taxon>
        <taxon>Dothideomycetidae</taxon>
        <taxon>Mycosphaerellales</taxon>
        <taxon>Extremaceae</taxon>
        <taxon>Saxophila</taxon>
    </lineage>
</organism>
<evidence type="ECO:0000313" key="3">
    <source>
        <dbReference type="Proteomes" id="UP001337655"/>
    </source>
</evidence>
<dbReference type="Proteomes" id="UP001337655">
    <property type="component" value="Unassembled WGS sequence"/>
</dbReference>
<sequence>MADAVAAESTPAVPDYLASPNAVFADEGVQWRYGRAPDYSKTRKVWEEGKKSNHVAGSLPQLVENLVKNWEVEASFKPRLSDWRTIDHDNYTFAMNGGSPQSAEHMLKVGTYNAIIEPNEYYDPNNSDFASSHKTFKRMMPTFAWEVMEVYSGPPVVAFKWRHWGTMKNDYVGFNNKGEKVTAKAHGGPIEIFGITIAKVDDKVRLQAIDTWMDPLAMFRQIAPHGIVNKESMNRKAEKADALDDGPGHNGINIAEEHKSGDSTSNVDQAAGADIPKHVSNKTGEFADSPVPQMGACPFIARNGMLSSESVPADHPAVPSTNGTNTTSLTNGSNGLDATPLEDMNGLNEHDRPGSLQTPTQASFSKSEDTDQAQTAEVTTKYDDAPNGSDQEGPLQTPRRASSSEPTEWYMIPRDVDMTQPSDANGGHPEVSNAAVTAGSLDGVASMDIDATPSTTAQQDLLDANTSAATSLPIPEAGSATTLAADQQPPKRAAEDSIPRSIYSSAVTGNVEDVIKVARNGDYADESVMTGTYDAVDKHLESPADHVHRHPKTMEEVVKPDPGEAVAVSGKSEETRQTYQEMSDIKPEEKEMIMNRE</sequence>
<name>A0AAV9PN95_9PEZI</name>
<dbReference type="EMBL" id="JAVRRT010000001">
    <property type="protein sequence ID" value="KAK5175276.1"/>
    <property type="molecule type" value="Genomic_DNA"/>
</dbReference>